<dbReference type="RefSeq" id="WP_266281967.1">
    <property type="nucleotide sequence ID" value="NZ_JAPKNF010000001.1"/>
</dbReference>
<dbReference type="SUPFAM" id="SSF54631">
    <property type="entry name" value="CBS-domain pair"/>
    <property type="match status" value="1"/>
</dbReference>
<feature type="transmembrane region" description="Helical" evidence="2">
    <location>
        <begin position="81"/>
        <end position="99"/>
    </location>
</feature>
<name>A0ABU0M125_9HYPH</name>
<dbReference type="InterPro" id="IPR007065">
    <property type="entry name" value="HPP"/>
</dbReference>
<evidence type="ECO:0000256" key="1">
    <source>
        <dbReference type="PROSITE-ProRule" id="PRU00703"/>
    </source>
</evidence>
<keyword evidence="2" id="KW-0812">Transmembrane</keyword>
<feature type="domain" description="CBS" evidence="3">
    <location>
        <begin position="251"/>
        <end position="312"/>
    </location>
</feature>
<dbReference type="SMART" id="SM00116">
    <property type="entry name" value="CBS"/>
    <property type="match status" value="2"/>
</dbReference>
<accession>A0ABU0M125</accession>
<feature type="transmembrane region" description="Helical" evidence="2">
    <location>
        <begin position="143"/>
        <end position="170"/>
    </location>
</feature>
<dbReference type="Pfam" id="PF04982">
    <property type="entry name" value="TM_HPP"/>
    <property type="match status" value="1"/>
</dbReference>
<dbReference type="InterPro" id="IPR058581">
    <property type="entry name" value="TM_HPP"/>
</dbReference>
<keyword evidence="2" id="KW-1133">Transmembrane helix</keyword>
<gene>
    <name evidence="4" type="ORF">QO015_000270</name>
</gene>
<evidence type="ECO:0000256" key="2">
    <source>
        <dbReference type="SAM" id="Phobius"/>
    </source>
</evidence>
<evidence type="ECO:0000313" key="4">
    <source>
        <dbReference type="EMBL" id="MDQ0514657.1"/>
    </source>
</evidence>
<comment type="caution">
    <text evidence="4">The sequence shown here is derived from an EMBL/GenBank/DDBJ whole genome shotgun (WGS) entry which is preliminary data.</text>
</comment>
<dbReference type="Proteomes" id="UP001223743">
    <property type="component" value="Unassembled WGS sequence"/>
</dbReference>
<dbReference type="Pfam" id="PF00571">
    <property type="entry name" value="CBS"/>
    <property type="match status" value="2"/>
</dbReference>
<evidence type="ECO:0000313" key="5">
    <source>
        <dbReference type="Proteomes" id="UP001223743"/>
    </source>
</evidence>
<organism evidence="4 5">
    <name type="scientific">Kaistia geumhonensis</name>
    <dbReference type="NCBI Taxonomy" id="410839"/>
    <lineage>
        <taxon>Bacteria</taxon>
        <taxon>Pseudomonadati</taxon>
        <taxon>Pseudomonadota</taxon>
        <taxon>Alphaproteobacteria</taxon>
        <taxon>Hyphomicrobiales</taxon>
        <taxon>Kaistiaceae</taxon>
        <taxon>Kaistia</taxon>
    </lineage>
</organism>
<feature type="transmembrane region" description="Helical" evidence="2">
    <location>
        <begin position="27"/>
        <end position="49"/>
    </location>
</feature>
<feature type="transmembrane region" description="Helical" evidence="2">
    <location>
        <begin position="106"/>
        <end position="123"/>
    </location>
</feature>
<dbReference type="InterPro" id="IPR000644">
    <property type="entry name" value="CBS_dom"/>
</dbReference>
<proteinExistence type="predicted"/>
<dbReference type="InterPro" id="IPR046342">
    <property type="entry name" value="CBS_dom_sf"/>
</dbReference>
<dbReference type="PANTHER" id="PTHR33741">
    <property type="entry name" value="TRANSMEMBRANE PROTEIN DDB_G0269096-RELATED"/>
    <property type="match status" value="1"/>
</dbReference>
<keyword evidence="2" id="KW-0472">Membrane</keyword>
<feature type="transmembrane region" description="Helical" evidence="2">
    <location>
        <begin position="56"/>
        <end position="75"/>
    </location>
</feature>
<evidence type="ECO:0000259" key="3">
    <source>
        <dbReference type="PROSITE" id="PS51371"/>
    </source>
</evidence>
<dbReference type="EMBL" id="JAUSWJ010000001">
    <property type="protein sequence ID" value="MDQ0514657.1"/>
    <property type="molecule type" value="Genomic_DNA"/>
</dbReference>
<keyword evidence="5" id="KW-1185">Reference proteome</keyword>
<reference evidence="4 5" key="1">
    <citation type="submission" date="2023-07" db="EMBL/GenBank/DDBJ databases">
        <title>Genomic Encyclopedia of Type Strains, Phase IV (KMG-IV): sequencing the most valuable type-strain genomes for metagenomic binning, comparative biology and taxonomic classification.</title>
        <authorList>
            <person name="Goeker M."/>
        </authorList>
    </citation>
    <scope>NUCLEOTIDE SEQUENCE [LARGE SCALE GENOMIC DNA]</scope>
    <source>
        <strain evidence="4 5">B1-1</strain>
    </source>
</reference>
<keyword evidence="1" id="KW-0129">CBS domain</keyword>
<dbReference type="PANTHER" id="PTHR33741:SF5">
    <property type="entry name" value="TRANSMEMBRANE PROTEIN DDB_G0269096-RELATED"/>
    <property type="match status" value="1"/>
</dbReference>
<protein>
    <submittedName>
        <fullName evidence="4">CBS domain-containing membrane protein</fullName>
    </submittedName>
</protein>
<dbReference type="PROSITE" id="PS51371">
    <property type="entry name" value="CBS"/>
    <property type="match status" value="1"/>
</dbReference>
<dbReference type="Gene3D" id="3.10.580.10">
    <property type="entry name" value="CBS-domain"/>
    <property type="match status" value="1"/>
</dbReference>
<sequence length="361" mass="37045">MRPRLVRPASLGSRLFHPILAGATLRARALACLGAIIGIALTGLVAALVTGHGAHLPLIVAPIGASAVLVFAVPASPLAQPWPVIGGNTLSALVGVAVARLVHDPVIASGLAVGLAIAVMSLTRSLHPPGGAAALTAVIGGSAVASAGFLFAFLPVALDSILLVALGWCFHRLLRQSYPHVPAPAPVNTHRTADPPPALRVGFREADIDGALADMGETFDIDRADLARLLRRVEEQALLRRGGPLSCADIMSRDVVTVAPNATTETARALLLDHNIRLLPVVDEDGRLVGTIGLRELAEGPGLVRDGMMPALTAAADAPALGLVQRLSDGRSHAVVIVGTNGQVEGLVTQTDLLAALARIA</sequence>